<sequence length="171" mass="18336">MTISVGDQLPDVILHYVEHDPSASVEACQHPVTLKTHSFLKGKKAIIFSIPGAFTPTCQEVHVPSYLTRHAELKDQGYDHIICVSITDGYVMNAFGKVVGVHDKIIMAGDGNGEFCAALGLTQNLKHVGMGELRAKRFAIVVDNLVVKYVGVETEPGVGPSGAEAILNAKL</sequence>
<dbReference type="GO" id="GO:0042744">
    <property type="term" value="P:hydrogen peroxide catabolic process"/>
    <property type="evidence" value="ECO:0007669"/>
    <property type="project" value="TreeGrafter"/>
</dbReference>
<dbReference type="GO" id="GO:0045454">
    <property type="term" value="P:cell redox homeostasis"/>
    <property type="evidence" value="ECO:0007669"/>
    <property type="project" value="TreeGrafter"/>
</dbReference>
<dbReference type="InterPro" id="IPR013766">
    <property type="entry name" value="Thioredoxin_domain"/>
</dbReference>
<dbReference type="InterPro" id="IPR036249">
    <property type="entry name" value="Thioredoxin-like_sf"/>
</dbReference>
<dbReference type="GO" id="GO:0034599">
    <property type="term" value="P:cellular response to oxidative stress"/>
    <property type="evidence" value="ECO:0007669"/>
    <property type="project" value="InterPro"/>
</dbReference>
<keyword evidence="8" id="KW-1185">Reference proteome</keyword>
<organism evidence="7 8">
    <name type="scientific">Jimgerdemannia flammicorona</name>
    <dbReference type="NCBI Taxonomy" id="994334"/>
    <lineage>
        <taxon>Eukaryota</taxon>
        <taxon>Fungi</taxon>
        <taxon>Fungi incertae sedis</taxon>
        <taxon>Mucoromycota</taxon>
        <taxon>Mucoromycotina</taxon>
        <taxon>Endogonomycetes</taxon>
        <taxon>Endogonales</taxon>
        <taxon>Endogonaceae</taxon>
        <taxon>Jimgerdemannia</taxon>
    </lineage>
</organism>
<evidence type="ECO:0000256" key="3">
    <source>
        <dbReference type="ARBA" id="ARBA00022862"/>
    </source>
</evidence>
<accession>A0A433D647</accession>
<dbReference type="GO" id="GO:0005737">
    <property type="term" value="C:cytoplasm"/>
    <property type="evidence" value="ECO:0007669"/>
    <property type="project" value="TreeGrafter"/>
</dbReference>
<comment type="caution">
    <text evidence="7">The sequence shown here is derived from an EMBL/GenBank/DDBJ whole genome shotgun (WGS) entry which is preliminary data.</text>
</comment>
<dbReference type="PANTHER" id="PTHR10430">
    <property type="entry name" value="PEROXIREDOXIN"/>
    <property type="match status" value="1"/>
</dbReference>
<comment type="similarity">
    <text evidence="1 6">Belongs to the peroxiredoxin family. Prx5 subfamily.</text>
</comment>
<proteinExistence type="inferred from homology"/>
<evidence type="ECO:0000256" key="6">
    <source>
        <dbReference type="RuleBase" id="RU366011"/>
    </source>
</evidence>
<evidence type="ECO:0000256" key="1">
    <source>
        <dbReference type="ARBA" id="ARBA00010505"/>
    </source>
</evidence>
<dbReference type="EMBL" id="RBNI01005994">
    <property type="protein sequence ID" value="RUP46327.1"/>
    <property type="molecule type" value="Genomic_DNA"/>
</dbReference>
<evidence type="ECO:0000313" key="7">
    <source>
        <dbReference type="EMBL" id="RUP46327.1"/>
    </source>
</evidence>
<evidence type="ECO:0000313" key="8">
    <source>
        <dbReference type="Proteomes" id="UP000268093"/>
    </source>
</evidence>
<protein>
    <submittedName>
        <fullName evidence="7">Redoxin</fullName>
    </submittedName>
</protein>
<dbReference type="GO" id="GO:0008379">
    <property type="term" value="F:thioredoxin peroxidase activity"/>
    <property type="evidence" value="ECO:0007669"/>
    <property type="project" value="InterPro"/>
</dbReference>
<comment type="function">
    <text evidence="6">Thiol-specific peroxidase that catalyzes the reduction of hydrogen peroxide and organic hydroperoxides to water and alcohols, respectively. Plays a role in cell protection against oxidative stress by detoxifying peroxides.</text>
</comment>
<evidence type="ECO:0000256" key="5">
    <source>
        <dbReference type="ARBA" id="ARBA00023284"/>
    </source>
</evidence>
<keyword evidence="4 6" id="KW-0560">Oxidoreductase</keyword>
<dbReference type="Gene3D" id="3.40.30.10">
    <property type="entry name" value="Glutaredoxin"/>
    <property type="match status" value="1"/>
</dbReference>
<keyword evidence="3 6" id="KW-0049">Antioxidant</keyword>
<gene>
    <name evidence="7" type="ORF">BC936DRAFT_147083</name>
</gene>
<dbReference type="Pfam" id="PF08534">
    <property type="entry name" value="Redoxin"/>
    <property type="match status" value="1"/>
</dbReference>
<dbReference type="PANTHER" id="PTHR10430:SF16">
    <property type="entry name" value="PEROXIREDOXIN-5, MITOCHONDRIAL"/>
    <property type="match status" value="1"/>
</dbReference>
<dbReference type="AlphaFoldDB" id="A0A433D647"/>
<keyword evidence="5 6" id="KW-0676">Redox-active center</keyword>
<dbReference type="SUPFAM" id="SSF52833">
    <property type="entry name" value="Thioredoxin-like"/>
    <property type="match status" value="1"/>
</dbReference>
<reference evidence="7 8" key="1">
    <citation type="journal article" date="2018" name="New Phytol.">
        <title>Phylogenomics of Endogonaceae and evolution of mycorrhizas within Mucoromycota.</title>
        <authorList>
            <person name="Chang Y."/>
            <person name="Desiro A."/>
            <person name="Na H."/>
            <person name="Sandor L."/>
            <person name="Lipzen A."/>
            <person name="Clum A."/>
            <person name="Barry K."/>
            <person name="Grigoriev I.V."/>
            <person name="Martin F.M."/>
            <person name="Stajich J.E."/>
            <person name="Smith M.E."/>
            <person name="Bonito G."/>
            <person name="Spatafora J.W."/>
        </authorList>
    </citation>
    <scope>NUCLEOTIDE SEQUENCE [LARGE SCALE GENOMIC DNA]</scope>
    <source>
        <strain evidence="7 8">GMNB39</strain>
    </source>
</reference>
<dbReference type="OrthoDB" id="1882547at2759"/>
<evidence type="ECO:0000256" key="4">
    <source>
        <dbReference type="ARBA" id="ARBA00023002"/>
    </source>
</evidence>
<dbReference type="Proteomes" id="UP000268093">
    <property type="component" value="Unassembled WGS sequence"/>
</dbReference>
<dbReference type="CDD" id="cd03013">
    <property type="entry name" value="PRX5_like"/>
    <property type="match status" value="1"/>
</dbReference>
<dbReference type="InterPro" id="IPR013740">
    <property type="entry name" value="Redoxin"/>
</dbReference>
<keyword evidence="2 6" id="KW-0575">Peroxidase</keyword>
<dbReference type="PROSITE" id="PS51352">
    <property type="entry name" value="THIOREDOXIN_2"/>
    <property type="match status" value="1"/>
</dbReference>
<evidence type="ECO:0000256" key="2">
    <source>
        <dbReference type="ARBA" id="ARBA00022559"/>
    </source>
</evidence>
<name>A0A433D647_9FUNG</name>
<dbReference type="InterPro" id="IPR037944">
    <property type="entry name" value="PRX5-like"/>
</dbReference>